<gene>
    <name evidence="6" type="ORF">MNBD_CHLOROFLEXI01-3839</name>
</gene>
<dbReference type="PANTHER" id="PTHR43350:SF19">
    <property type="entry name" value="D-GULOSIDE 3-DEHYDROGENASE"/>
    <property type="match status" value="1"/>
</dbReference>
<dbReference type="AlphaFoldDB" id="A0A3B0VXF7"/>
<sequence>MQRQALYFTAPFSLEIRDEPLPPLPADGLLVQTILSAISPGTEMLLYRGQMPSEMMDDATIDALAEGGYPQKFGYAAVGRVVEVGQTVDKAWCDRLVFAFQPHQSHFVAKTDELLPLPVGMLPETAVFLPNMETAVSFIIDGQPSIGEQVAVFGQGIVGLLTTCLLAQLPLASLLTLDSYSLRRDWSLKLGAAVSLDPLDPDLPAKIQAALPHASHYPGIDLAFELSGNPAALDMAVGLMGFNGRILIGSWYGNKRAELNLGGQFHRSQIQLLASQVSHIAPRWRGRWAKSRRMAVAWEMLQKHQPQQLISHRFPLAEAAKSYEIVDRRPETAVQIIFTYDE</sequence>
<name>A0A3B0VXF7_9ZZZZ</name>
<dbReference type="SUPFAM" id="SSF50129">
    <property type="entry name" value="GroES-like"/>
    <property type="match status" value="1"/>
</dbReference>
<evidence type="ECO:0000256" key="1">
    <source>
        <dbReference type="ARBA" id="ARBA00001947"/>
    </source>
</evidence>
<comment type="cofactor">
    <cofactor evidence="1">
        <name>Zn(2+)</name>
        <dbReference type="ChEBI" id="CHEBI:29105"/>
    </cofactor>
</comment>
<accession>A0A3B0VXF7</accession>
<dbReference type="Gene3D" id="3.40.50.720">
    <property type="entry name" value="NAD(P)-binding Rossmann-like Domain"/>
    <property type="match status" value="1"/>
</dbReference>
<evidence type="ECO:0000256" key="2">
    <source>
        <dbReference type="ARBA" id="ARBA00008072"/>
    </source>
</evidence>
<reference evidence="6" key="1">
    <citation type="submission" date="2018-06" db="EMBL/GenBank/DDBJ databases">
        <authorList>
            <person name="Zhirakovskaya E."/>
        </authorList>
    </citation>
    <scope>NUCLEOTIDE SEQUENCE</scope>
</reference>
<comment type="similarity">
    <text evidence="2">Belongs to the zinc-containing alcohol dehydrogenase family.</text>
</comment>
<evidence type="ECO:0000256" key="4">
    <source>
        <dbReference type="ARBA" id="ARBA00022833"/>
    </source>
</evidence>
<dbReference type="SUPFAM" id="SSF51735">
    <property type="entry name" value="NAD(P)-binding Rossmann-fold domains"/>
    <property type="match status" value="1"/>
</dbReference>
<dbReference type="GO" id="GO:0016491">
    <property type="term" value="F:oxidoreductase activity"/>
    <property type="evidence" value="ECO:0007669"/>
    <property type="project" value="UniProtKB-KW"/>
</dbReference>
<dbReference type="EMBL" id="UOEU01000611">
    <property type="protein sequence ID" value="VAW36074.1"/>
    <property type="molecule type" value="Genomic_DNA"/>
</dbReference>
<keyword evidence="3" id="KW-0479">Metal-binding</keyword>
<organism evidence="6">
    <name type="scientific">hydrothermal vent metagenome</name>
    <dbReference type="NCBI Taxonomy" id="652676"/>
    <lineage>
        <taxon>unclassified sequences</taxon>
        <taxon>metagenomes</taxon>
        <taxon>ecological metagenomes</taxon>
    </lineage>
</organism>
<dbReference type="Gene3D" id="3.90.180.10">
    <property type="entry name" value="Medium-chain alcohol dehydrogenases, catalytic domain"/>
    <property type="match status" value="2"/>
</dbReference>
<proteinExistence type="inferred from homology"/>
<dbReference type="CDD" id="cd08255">
    <property type="entry name" value="2-desacetyl-2-hydroxyethyl_bacteriochlorophyllide_like"/>
    <property type="match status" value="1"/>
</dbReference>
<evidence type="ECO:0000256" key="5">
    <source>
        <dbReference type="ARBA" id="ARBA00023002"/>
    </source>
</evidence>
<protein>
    <submittedName>
        <fullName evidence="6">Threonine dehydrogenase and related Zn-dependent dehydrogenases</fullName>
    </submittedName>
</protein>
<dbReference type="InterPro" id="IPR036291">
    <property type="entry name" value="NAD(P)-bd_dom_sf"/>
</dbReference>
<dbReference type="PANTHER" id="PTHR43350">
    <property type="entry name" value="NAD-DEPENDENT ALCOHOL DEHYDROGENASE"/>
    <property type="match status" value="1"/>
</dbReference>
<dbReference type="InterPro" id="IPR011032">
    <property type="entry name" value="GroES-like_sf"/>
</dbReference>
<dbReference type="GO" id="GO:0046872">
    <property type="term" value="F:metal ion binding"/>
    <property type="evidence" value="ECO:0007669"/>
    <property type="project" value="UniProtKB-KW"/>
</dbReference>
<evidence type="ECO:0000256" key="3">
    <source>
        <dbReference type="ARBA" id="ARBA00022723"/>
    </source>
</evidence>
<keyword evidence="5" id="KW-0560">Oxidoreductase</keyword>
<evidence type="ECO:0000313" key="6">
    <source>
        <dbReference type="EMBL" id="VAW36074.1"/>
    </source>
</evidence>
<keyword evidence="4" id="KW-0862">Zinc</keyword>